<organism evidence="2 3">
    <name type="scientific">Trichomalopsis sarcophagae</name>
    <dbReference type="NCBI Taxonomy" id="543379"/>
    <lineage>
        <taxon>Eukaryota</taxon>
        <taxon>Metazoa</taxon>
        <taxon>Ecdysozoa</taxon>
        <taxon>Arthropoda</taxon>
        <taxon>Hexapoda</taxon>
        <taxon>Insecta</taxon>
        <taxon>Pterygota</taxon>
        <taxon>Neoptera</taxon>
        <taxon>Endopterygota</taxon>
        <taxon>Hymenoptera</taxon>
        <taxon>Apocrita</taxon>
        <taxon>Proctotrupomorpha</taxon>
        <taxon>Chalcidoidea</taxon>
        <taxon>Pteromalidae</taxon>
        <taxon>Pteromalinae</taxon>
        <taxon>Trichomalopsis</taxon>
    </lineage>
</organism>
<proteinExistence type="predicted"/>
<evidence type="ECO:0000313" key="3">
    <source>
        <dbReference type="Proteomes" id="UP000215335"/>
    </source>
</evidence>
<dbReference type="AlphaFoldDB" id="A0A232EXV1"/>
<keyword evidence="1" id="KW-0472">Membrane</keyword>
<keyword evidence="3" id="KW-1185">Reference proteome</keyword>
<dbReference type="EMBL" id="NNAY01001713">
    <property type="protein sequence ID" value="OXU23153.1"/>
    <property type="molecule type" value="Genomic_DNA"/>
</dbReference>
<feature type="transmembrane region" description="Helical" evidence="1">
    <location>
        <begin position="34"/>
        <end position="54"/>
    </location>
</feature>
<evidence type="ECO:0000313" key="2">
    <source>
        <dbReference type="EMBL" id="OXU23153.1"/>
    </source>
</evidence>
<protein>
    <submittedName>
        <fullName evidence="2">Uncharacterized protein</fullName>
    </submittedName>
</protein>
<sequence length="64" mass="7460">MPMFWYAYSLSTNQIGRTIPLFQRVPKHSERRGGILVCLCSGMPIAYLLIRCILRIYLKTKINN</sequence>
<keyword evidence="1" id="KW-0812">Transmembrane</keyword>
<name>A0A232EXV1_9HYME</name>
<accession>A0A232EXV1</accession>
<comment type="caution">
    <text evidence="2">The sequence shown here is derived from an EMBL/GenBank/DDBJ whole genome shotgun (WGS) entry which is preliminary data.</text>
</comment>
<evidence type="ECO:0000256" key="1">
    <source>
        <dbReference type="SAM" id="Phobius"/>
    </source>
</evidence>
<reference evidence="2 3" key="1">
    <citation type="journal article" date="2017" name="Curr. Biol.">
        <title>The Evolution of Venom by Co-option of Single-Copy Genes.</title>
        <authorList>
            <person name="Martinson E.O."/>
            <person name="Mrinalini"/>
            <person name="Kelkar Y.D."/>
            <person name="Chang C.H."/>
            <person name="Werren J.H."/>
        </authorList>
    </citation>
    <scope>NUCLEOTIDE SEQUENCE [LARGE SCALE GENOMIC DNA]</scope>
    <source>
        <strain evidence="2 3">Alberta</strain>
        <tissue evidence="2">Whole body</tissue>
    </source>
</reference>
<dbReference type="Proteomes" id="UP000215335">
    <property type="component" value="Unassembled WGS sequence"/>
</dbReference>
<keyword evidence="1" id="KW-1133">Transmembrane helix</keyword>
<gene>
    <name evidence="2" type="ORF">TSAR_005402</name>
</gene>